<proteinExistence type="predicted"/>
<organism evidence="2 3">
    <name type="scientific">Corynebacterium felinum</name>
    <dbReference type="NCBI Taxonomy" id="131318"/>
    <lineage>
        <taxon>Bacteria</taxon>
        <taxon>Bacillati</taxon>
        <taxon>Actinomycetota</taxon>
        <taxon>Actinomycetes</taxon>
        <taxon>Mycobacteriales</taxon>
        <taxon>Corynebacteriaceae</taxon>
        <taxon>Corynebacterium</taxon>
    </lineage>
</organism>
<evidence type="ECO:0000313" key="2">
    <source>
        <dbReference type="EMBL" id="MDR7354823.1"/>
    </source>
</evidence>
<gene>
    <name evidence="2" type="ORF">J2S37_001361</name>
</gene>
<accession>A0ABU2BAQ4</accession>
<sequence length="152" mass="16590">MIHRGLRLQALSSETLTREQRLPPHLAALSIPYSRIVAQIAACSHKCATSISPPCPAYPIAVLDGAAHSVACVVGWDAFRRRHGSPGSRKGVRGLRGCGDRGKARTKQNDRTATTPVYAQRRRSICAYSLDTCDETPSWAVFLNSCTSRFHS</sequence>
<evidence type="ECO:0000256" key="1">
    <source>
        <dbReference type="SAM" id="MobiDB-lite"/>
    </source>
</evidence>
<dbReference type="EMBL" id="JAVDYF010000001">
    <property type="protein sequence ID" value="MDR7354823.1"/>
    <property type="molecule type" value="Genomic_DNA"/>
</dbReference>
<name>A0ABU2BAQ4_9CORY</name>
<protein>
    <submittedName>
        <fullName evidence="2">Uncharacterized protein</fullName>
    </submittedName>
</protein>
<feature type="compositionally biased region" description="Basic and acidic residues" evidence="1">
    <location>
        <begin position="98"/>
        <end position="110"/>
    </location>
</feature>
<dbReference type="Proteomes" id="UP001183619">
    <property type="component" value="Unassembled WGS sequence"/>
</dbReference>
<keyword evidence="3" id="KW-1185">Reference proteome</keyword>
<feature type="region of interest" description="Disordered" evidence="1">
    <location>
        <begin position="85"/>
        <end position="114"/>
    </location>
</feature>
<reference evidence="2 3" key="1">
    <citation type="submission" date="2023-07" db="EMBL/GenBank/DDBJ databases">
        <title>Sequencing the genomes of 1000 actinobacteria strains.</title>
        <authorList>
            <person name="Klenk H.-P."/>
        </authorList>
    </citation>
    <scope>NUCLEOTIDE SEQUENCE [LARGE SCALE GENOMIC DNA]</scope>
    <source>
        <strain evidence="2 3">DSM 44508</strain>
    </source>
</reference>
<evidence type="ECO:0000313" key="3">
    <source>
        <dbReference type="Proteomes" id="UP001183619"/>
    </source>
</evidence>
<comment type="caution">
    <text evidence="2">The sequence shown here is derived from an EMBL/GenBank/DDBJ whole genome shotgun (WGS) entry which is preliminary data.</text>
</comment>